<dbReference type="EMBL" id="JAMQYH010000002">
    <property type="protein sequence ID" value="KAJ1696709.1"/>
    <property type="molecule type" value="Genomic_DNA"/>
</dbReference>
<proteinExistence type="predicted"/>
<dbReference type="OrthoDB" id="77878at2759"/>
<evidence type="ECO:0000313" key="1">
    <source>
        <dbReference type="EMBL" id="KAJ1696709.1"/>
    </source>
</evidence>
<dbReference type="SUPFAM" id="SSF53474">
    <property type="entry name" value="alpha/beta-Hydrolases"/>
    <property type="match status" value="1"/>
</dbReference>
<dbReference type="Pfam" id="PF05705">
    <property type="entry name" value="DUF829"/>
    <property type="match status" value="1"/>
</dbReference>
<gene>
    <name evidence="1" type="ORF">LUZ63_005221</name>
</gene>
<dbReference type="PANTHER" id="PTHR12265">
    <property type="entry name" value="TRANSMEMBRANE PROTEIN 53"/>
    <property type="match status" value="1"/>
</dbReference>
<accession>A0A9Q0CNM3</accession>
<reference evidence="1" key="1">
    <citation type="journal article" date="2022" name="Cell">
        <title>Repeat-based holocentromeres influence genome architecture and karyotype evolution.</title>
        <authorList>
            <person name="Hofstatter P.G."/>
            <person name="Thangavel G."/>
            <person name="Lux T."/>
            <person name="Neumann P."/>
            <person name="Vondrak T."/>
            <person name="Novak P."/>
            <person name="Zhang M."/>
            <person name="Costa L."/>
            <person name="Castellani M."/>
            <person name="Scott A."/>
            <person name="Toegelov H."/>
            <person name="Fuchs J."/>
            <person name="Mata-Sucre Y."/>
            <person name="Dias Y."/>
            <person name="Vanzela A.L.L."/>
            <person name="Huettel B."/>
            <person name="Almeida C.C.S."/>
            <person name="Simkova H."/>
            <person name="Souza G."/>
            <person name="Pedrosa-Harand A."/>
            <person name="Macas J."/>
            <person name="Mayer K.F.X."/>
            <person name="Houben A."/>
            <person name="Marques A."/>
        </authorList>
    </citation>
    <scope>NUCLEOTIDE SEQUENCE</scope>
    <source>
        <strain evidence="1">RhyBre1mFocal</strain>
    </source>
</reference>
<dbReference type="InterPro" id="IPR029058">
    <property type="entry name" value="AB_hydrolase_fold"/>
</dbReference>
<dbReference type="Gene3D" id="3.40.50.1820">
    <property type="entry name" value="alpha/beta hydrolase"/>
    <property type="match status" value="1"/>
</dbReference>
<dbReference type="Proteomes" id="UP001151287">
    <property type="component" value="Unassembled WGS sequence"/>
</dbReference>
<protein>
    <submittedName>
        <fullName evidence="1">Uncharacterized protein</fullName>
    </submittedName>
</protein>
<name>A0A9Q0CNM3_9POAL</name>
<sequence length="406" mass="45491">MWGRHYWGKKTTDSGDHGGCLGIVVLFAWLSSKERHVKPYLNLFSSLHWSSFVCHSEFATLFFPDKAASLADGVIKELAKELKQKPMPVVFASFSGGPKGCTYKVLQLINGVCKGQLAQDDYQLVRDCLCGLIFDSSPVDFKSDIGTKFILHPTVLKISRPPRFLSWMAGAVASGLDALFIRNFEEQRADFWQTLYDSANVGPFLILCSEDDDLAPYSVIADFVKQLEERGADVSLMSWKSSRHVGHYKYYPDEYRSCVADLLQKAVALYSSRKELNGQLTAPMEPSSNIPSSIYNPHKTASTLNKSLMRAPIDPVNQYSLPSSMEYEENQEETKHDLLPTQSEHNFKLSGVLGEVLFDVCDPKDVEGWDLNLSLPIDGRNSHVLANLSSNYTGLNPIKCIRRSRL</sequence>
<dbReference type="PANTHER" id="PTHR12265:SF0">
    <property type="entry name" value="EXPRESSED PROTEIN"/>
    <property type="match status" value="1"/>
</dbReference>
<keyword evidence="2" id="KW-1185">Reference proteome</keyword>
<dbReference type="AlphaFoldDB" id="A0A9Q0CNM3"/>
<comment type="caution">
    <text evidence="1">The sequence shown here is derived from an EMBL/GenBank/DDBJ whole genome shotgun (WGS) entry which is preliminary data.</text>
</comment>
<organism evidence="1 2">
    <name type="scientific">Rhynchospora breviuscula</name>
    <dbReference type="NCBI Taxonomy" id="2022672"/>
    <lineage>
        <taxon>Eukaryota</taxon>
        <taxon>Viridiplantae</taxon>
        <taxon>Streptophyta</taxon>
        <taxon>Embryophyta</taxon>
        <taxon>Tracheophyta</taxon>
        <taxon>Spermatophyta</taxon>
        <taxon>Magnoliopsida</taxon>
        <taxon>Liliopsida</taxon>
        <taxon>Poales</taxon>
        <taxon>Cyperaceae</taxon>
        <taxon>Cyperoideae</taxon>
        <taxon>Rhynchosporeae</taxon>
        <taxon>Rhynchospora</taxon>
    </lineage>
</organism>
<dbReference type="InterPro" id="IPR008547">
    <property type="entry name" value="DUF829_TMEM53"/>
</dbReference>
<evidence type="ECO:0000313" key="2">
    <source>
        <dbReference type="Proteomes" id="UP001151287"/>
    </source>
</evidence>